<dbReference type="AlphaFoldDB" id="A0YH24"/>
<dbReference type="PANTHER" id="PTHR43658">
    <property type="entry name" value="SHORT-CHAIN DEHYDROGENASE/REDUCTASE"/>
    <property type="match status" value="1"/>
</dbReference>
<evidence type="ECO:0000256" key="2">
    <source>
        <dbReference type="RuleBase" id="RU000363"/>
    </source>
</evidence>
<comment type="similarity">
    <text evidence="2">Belongs to the short-chain dehydrogenases/reductases (SDR) family.</text>
</comment>
<accession>A0YH24</accession>
<dbReference type="STRING" id="247633.GP2143_11889"/>
<dbReference type="eggNOG" id="COG1028">
    <property type="taxonomic scope" value="Bacteria"/>
</dbReference>
<keyword evidence="1" id="KW-0560">Oxidoreductase</keyword>
<dbReference type="GO" id="GO:0016491">
    <property type="term" value="F:oxidoreductase activity"/>
    <property type="evidence" value="ECO:0007669"/>
    <property type="project" value="UniProtKB-KW"/>
</dbReference>
<protein>
    <submittedName>
        <fullName evidence="3">3-hydroxyacyl-CoA dehydrogenase</fullName>
    </submittedName>
</protein>
<dbReference type="Proteomes" id="UP000004931">
    <property type="component" value="Unassembled WGS sequence"/>
</dbReference>
<keyword evidence="4" id="KW-1185">Reference proteome</keyword>
<dbReference type="EMBL" id="AAVT01000013">
    <property type="protein sequence ID" value="EAW29899.1"/>
    <property type="molecule type" value="Genomic_DNA"/>
</dbReference>
<evidence type="ECO:0000313" key="4">
    <source>
        <dbReference type="Proteomes" id="UP000004931"/>
    </source>
</evidence>
<proteinExistence type="inferred from homology"/>
<dbReference type="PANTHER" id="PTHR43658:SF8">
    <property type="entry name" value="17-BETA-HYDROXYSTEROID DEHYDROGENASE 14-RELATED"/>
    <property type="match status" value="1"/>
</dbReference>
<dbReference type="Gene3D" id="3.40.50.720">
    <property type="entry name" value="NAD(P)-binding Rossmann-like Domain"/>
    <property type="match status" value="1"/>
</dbReference>
<organism evidence="3 4">
    <name type="scientific">marine gamma proteobacterium HTCC2143</name>
    <dbReference type="NCBI Taxonomy" id="247633"/>
    <lineage>
        <taxon>Bacteria</taxon>
        <taxon>Pseudomonadati</taxon>
        <taxon>Pseudomonadota</taxon>
        <taxon>Gammaproteobacteria</taxon>
        <taxon>Cellvibrionales</taxon>
        <taxon>Spongiibacteraceae</taxon>
        <taxon>BD1-7 clade</taxon>
    </lineage>
</organism>
<dbReference type="InterPro" id="IPR020904">
    <property type="entry name" value="Sc_DH/Rdtase_CS"/>
</dbReference>
<dbReference type="SUPFAM" id="SSF51735">
    <property type="entry name" value="NAD(P)-binding Rossmann-fold domains"/>
    <property type="match status" value="1"/>
</dbReference>
<reference evidence="3 4" key="1">
    <citation type="journal article" date="2010" name="J. Bacteriol.">
        <title>Genome sequence of the oligotrophic marine Gammaproteobacterium HTCC2143, isolated from the Oregon Coast.</title>
        <authorList>
            <person name="Oh H.M."/>
            <person name="Kang I."/>
            <person name="Ferriera S."/>
            <person name="Giovannoni S.J."/>
            <person name="Cho J.C."/>
        </authorList>
    </citation>
    <scope>NUCLEOTIDE SEQUENCE [LARGE SCALE GENOMIC DNA]</scope>
    <source>
        <strain evidence="3 4">HTCC2143</strain>
    </source>
</reference>
<dbReference type="InterPro" id="IPR036291">
    <property type="entry name" value="NAD(P)-bd_dom_sf"/>
</dbReference>
<comment type="caution">
    <text evidence="3">The sequence shown here is derived from an EMBL/GenBank/DDBJ whole genome shotgun (WGS) entry which is preliminary data.</text>
</comment>
<dbReference type="PRINTS" id="PR00081">
    <property type="entry name" value="GDHRDH"/>
</dbReference>
<gene>
    <name evidence="3" type="ORF">GP2143_11889</name>
</gene>
<name>A0YH24_9GAMM</name>
<sequence>MNINEKIAVVTGGSSGMGKATIRRVVKEGGKAAIFDINDEKGQALVEELGADNVIYCHVNVMETASIEAGIAKAMDRFGAIHICCNFAGGGIGGAARTMGRDGPHNIENYKKTVMLNLVGTFDVTRLCAEQMSKNVPFDKYSGRGVIINTASVAGYEGQIGQAAYASAKAGIIGMTVPVARDLAVLGIRVNTIVPGLIATPMLLRGAEEMTPEIEQRLQPLSSQVLYPKRLGLADEIASLAQHMMENDYINGESVRMDGGIRMQPK</sequence>
<dbReference type="PROSITE" id="PS00061">
    <property type="entry name" value="ADH_SHORT"/>
    <property type="match status" value="1"/>
</dbReference>
<dbReference type="OrthoDB" id="9794138at2"/>
<evidence type="ECO:0000256" key="1">
    <source>
        <dbReference type="ARBA" id="ARBA00023002"/>
    </source>
</evidence>
<dbReference type="InterPro" id="IPR002347">
    <property type="entry name" value="SDR_fam"/>
</dbReference>
<evidence type="ECO:0000313" key="3">
    <source>
        <dbReference type="EMBL" id="EAW29899.1"/>
    </source>
</evidence>
<dbReference type="Pfam" id="PF00106">
    <property type="entry name" value="adh_short"/>
    <property type="match status" value="1"/>
</dbReference>
<dbReference type="PRINTS" id="PR00080">
    <property type="entry name" value="SDRFAMILY"/>
</dbReference>